<evidence type="ECO:0000256" key="1">
    <source>
        <dbReference type="SAM" id="MobiDB-lite"/>
    </source>
</evidence>
<feature type="domain" description="CinA C-terminal" evidence="2">
    <location>
        <begin position="37"/>
        <end position="177"/>
    </location>
</feature>
<dbReference type="InterPro" id="IPR008136">
    <property type="entry name" value="CinA_C"/>
</dbReference>
<evidence type="ECO:0000313" key="3">
    <source>
        <dbReference type="EMBL" id="EQM73373.1"/>
    </source>
</evidence>
<dbReference type="InterPro" id="IPR036653">
    <property type="entry name" value="CinA-like_C"/>
</dbReference>
<dbReference type="Gene3D" id="3.90.950.20">
    <property type="entry name" value="CinA-like"/>
    <property type="match status" value="1"/>
</dbReference>
<dbReference type="NCBIfam" id="TIGR00199">
    <property type="entry name" value="PncC_domain"/>
    <property type="match status" value="1"/>
</dbReference>
<feature type="region of interest" description="Disordered" evidence="1">
    <location>
        <begin position="1"/>
        <end position="33"/>
    </location>
</feature>
<gene>
    <name evidence="3" type="ORF">L687_06375</name>
</gene>
<comment type="caution">
    <text evidence="3">The sequence shown here is derived from an EMBL/GenBank/DDBJ whole genome shotgun (WGS) entry which is preliminary data.</text>
</comment>
<dbReference type="EMBL" id="ATAO01000217">
    <property type="protein sequence ID" value="EQM73373.1"/>
    <property type="molecule type" value="Genomic_DNA"/>
</dbReference>
<protein>
    <recommendedName>
        <fullName evidence="2">CinA C-terminal domain-containing protein</fullName>
    </recommendedName>
</protein>
<reference evidence="3 4" key="1">
    <citation type="journal article" date="2013" name="Genome Announc.">
        <title>Whole-genome sequences of five oyster-associated bacteria show potential for crude oil hydrocarbon degradation.</title>
        <authorList>
            <person name="Chauhan A."/>
            <person name="Green S."/>
            <person name="Pathak A."/>
            <person name="Thomas J."/>
            <person name="Venkatramanan R."/>
        </authorList>
    </citation>
    <scope>NUCLEOTIDE SEQUENCE [LARGE SCALE GENOMIC DNA]</scope>
    <source>
        <strain evidence="3 4">MF109</strain>
    </source>
</reference>
<dbReference type="AlphaFoldDB" id="T5K2D3"/>
<accession>T5K2D3</accession>
<dbReference type="Proteomes" id="UP000016033">
    <property type="component" value="Unassembled WGS sequence"/>
</dbReference>
<feature type="compositionally biased region" description="Acidic residues" evidence="1">
    <location>
        <begin position="8"/>
        <end position="23"/>
    </location>
</feature>
<dbReference type="SUPFAM" id="SSF142433">
    <property type="entry name" value="CinA-like"/>
    <property type="match status" value="1"/>
</dbReference>
<dbReference type="RefSeq" id="WP_021201206.1">
    <property type="nucleotide sequence ID" value="NZ_ATAO01000217.1"/>
</dbReference>
<proteinExistence type="predicted"/>
<evidence type="ECO:0000259" key="2">
    <source>
        <dbReference type="Pfam" id="PF02464"/>
    </source>
</evidence>
<evidence type="ECO:0000313" key="4">
    <source>
        <dbReference type="Proteomes" id="UP000016033"/>
    </source>
</evidence>
<name>T5K2D3_MICMQ</name>
<organism evidence="3 4">
    <name type="scientific">Microbacterium maritypicum MF109</name>
    <dbReference type="NCBI Taxonomy" id="1333857"/>
    <lineage>
        <taxon>Bacteria</taxon>
        <taxon>Bacillati</taxon>
        <taxon>Actinomycetota</taxon>
        <taxon>Actinomycetes</taxon>
        <taxon>Micrococcales</taxon>
        <taxon>Microbacteriaceae</taxon>
        <taxon>Microbacterium</taxon>
    </lineage>
</organism>
<dbReference type="PATRIC" id="fig|1333857.3.peg.3298"/>
<sequence>MTLHDDPTADPDTETDDADDTEADGTSGDPGIRSHIARLSELAAERPLRVGVAESLTAGLLAHTIGSGDAASDWFAGGVVAYRTDVKERVLGLTPGTDPCSSSCAEQLAAGARHLFDADIAVSTTGVGGPEPQGGHPAGTVYLGWATADDTGHRRLALVGDPEEVLAATVAAAVRLLAFHSEGLRPLGPLRGQDADE</sequence>
<dbReference type="Pfam" id="PF02464">
    <property type="entry name" value="CinA"/>
    <property type="match status" value="1"/>
</dbReference>